<keyword evidence="6 8" id="KW-1133">Transmembrane helix</keyword>
<comment type="pathway">
    <text evidence="2">Glycolipid biosynthesis; glycosylphosphatidylinositol-anchor biosynthesis.</text>
</comment>
<dbReference type="Proteomes" id="UP000095280">
    <property type="component" value="Unplaced"/>
</dbReference>
<protein>
    <submittedName>
        <fullName evidence="10">GPI ethanolamine phosphate transferase 1</fullName>
    </submittedName>
</protein>
<keyword evidence="4 8" id="KW-0812">Transmembrane</keyword>
<name>A0A1I8H1L3_9PLAT</name>
<organism evidence="9 10">
    <name type="scientific">Macrostomum lignano</name>
    <dbReference type="NCBI Taxonomy" id="282301"/>
    <lineage>
        <taxon>Eukaryota</taxon>
        <taxon>Metazoa</taxon>
        <taxon>Spiralia</taxon>
        <taxon>Lophotrochozoa</taxon>
        <taxon>Platyhelminthes</taxon>
        <taxon>Rhabditophora</taxon>
        <taxon>Macrostomorpha</taxon>
        <taxon>Macrostomida</taxon>
        <taxon>Macrostomidae</taxon>
        <taxon>Macrostomum</taxon>
    </lineage>
</organism>
<feature type="transmembrane region" description="Helical" evidence="8">
    <location>
        <begin position="110"/>
        <end position="139"/>
    </location>
</feature>
<sequence>FQLAIMGKLSYRVYWFIASVFYYHFLAVMFGAPFFSEIGGTFAFSLLLASLTVLPFLYITPFDDLNALSFANFLAFPSGAASYMADLAILGSYCSAVAVPLDWDRWWQRWPIPGCAGCLAGAGLGLAVWAGGTAAVRLTGGASKKNRRRLD</sequence>
<evidence type="ECO:0000256" key="7">
    <source>
        <dbReference type="ARBA" id="ARBA00023136"/>
    </source>
</evidence>
<dbReference type="WBParaSite" id="maker-uti_cns_0004104-snap-gene-0.5-mRNA-1">
    <property type="protein sequence ID" value="maker-uti_cns_0004104-snap-gene-0.5-mRNA-1"/>
    <property type="gene ID" value="maker-uti_cns_0004104-snap-gene-0.5"/>
</dbReference>
<keyword evidence="3" id="KW-0337">GPI-anchor biosynthesis</keyword>
<evidence type="ECO:0000313" key="9">
    <source>
        <dbReference type="Proteomes" id="UP000095280"/>
    </source>
</evidence>
<dbReference type="GO" id="GO:0005789">
    <property type="term" value="C:endoplasmic reticulum membrane"/>
    <property type="evidence" value="ECO:0007669"/>
    <property type="project" value="UniProtKB-SubCell"/>
</dbReference>
<keyword evidence="5" id="KW-0256">Endoplasmic reticulum</keyword>
<feature type="transmembrane region" description="Helical" evidence="8">
    <location>
        <begin position="12"/>
        <end position="32"/>
    </location>
</feature>
<reference evidence="10" key="1">
    <citation type="submission" date="2016-11" db="UniProtKB">
        <authorList>
            <consortium name="WormBaseParasite"/>
        </authorList>
    </citation>
    <scope>IDENTIFICATION</scope>
</reference>
<feature type="transmembrane region" description="Helical" evidence="8">
    <location>
        <begin position="38"/>
        <end position="58"/>
    </location>
</feature>
<dbReference type="Pfam" id="PF06699">
    <property type="entry name" value="PIG-F"/>
    <property type="match status" value="1"/>
</dbReference>
<dbReference type="InterPro" id="IPR009580">
    <property type="entry name" value="GPI_biosynthesis_protein_Pig-F"/>
</dbReference>
<evidence type="ECO:0000313" key="10">
    <source>
        <dbReference type="WBParaSite" id="maker-uti_cns_0004104-snap-gene-0.5-mRNA-1"/>
    </source>
</evidence>
<evidence type="ECO:0000256" key="2">
    <source>
        <dbReference type="ARBA" id="ARBA00004687"/>
    </source>
</evidence>
<dbReference type="UniPathway" id="UPA00196"/>
<feature type="transmembrane region" description="Helical" evidence="8">
    <location>
        <begin position="70"/>
        <end position="90"/>
    </location>
</feature>
<comment type="subcellular location">
    <subcellularLocation>
        <location evidence="1">Endoplasmic reticulum membrane</location>
        <topology evidence="1">Multi-pass membrane protein</topology>
    </subcellularLocation>
</comment>
<proteinExistence type="predicted"/>
<accession>A0A1I8H1L3</accession>
<evidence type="ECO:0000256" key="8">
    <source>
        <dbReference type="SAM" id="Phobius"/>
    </source>
</evidence>
<dbReference type="AlphaFoldDB" id="A0A1I8H1L3"/>
<keyword evidence="7 8" id="KW-0472">Membrane</keyword>
<evidence type="ECO:0000256" key="5">
    <source>
        <dbReference type="ARBA" id="ARBA00022824"/>
    </source>
</evidence>
<keyword evidence="9" id="KW-1185">Reference proteome</keyword>
<evidence type="ECO:0000256" key="4">
    <source>
        <dbReference type="ARBA" id="ARBA00022692"/>
    </source>
</evidence>
<dbReference type="GO" id="GO:0006506">
    <property type="term" value="P:GPI anchor biosynthetic process"/>
    <property type="evidence" value="ECO:0007669"/>
    <property type="project" value="UniProtKB-UniPathway"/>
</dbReference>
<evidence type="ECO:0000256" key="6">
    <source>
        <dbReference type="ARBA" id="ARBA00022989"/>
    </source>
</evidence>
<evidence type="ECO:0000256" key="3">
    <source>
        <dbReference type="ARBA" id="ARBA00022502"/>
    </source>
</evidence>
<evidence type="ECO:0000256" key="1">
    <source>
        <dbReference type="ARBA" id="ARBA00004477"/>
    </source>
</evidence>